<dbReference type="OrthoDB" id="9780392at2"/>
<dbReference type="InterPro" id="IPR012349">
    <property type="entry name" value="Split_barrel_FMN-bd"/>
</dbReference>
<dbReference type="PANTHER" id="PTHR10851">
    <property type="entry name" value="PYRIDOXINE-5-PHOSPHATE OXIDASE"/>
    <property type="match status" value="1"/>
</dbReference>
<comment type="caution">
    <text evidence="6">The sequence shown here is derived from an EMBL/GenBank/DDBJ whole genome shotgun (WGS) entry which is preliminary data.</text>
</comment>
<dbReference type="PIRSF" id="PIRSF000190">
    <property type="entry name" value="Pyd_amn-ph_oxd"/>
    <property type="match status" value="1"/>
</dbReference>
<keyword evidence="1" id="KW-0285">Flavoprotein</keyword>
<keyword evidence="2 4" id="KW-0288">FMN</keyword>
<evidence type="ECO:0000313" key="7">
    <source>
        <dbReference type="Proteomes" id="UP000306192"/>
    </source>
</evidence>
<feature type="binding site" evidence="4">
    <location>
        <begin position="83"/>
        <end position="88"/>
    </location>
    <ligand>
        <name>FMN</name>
        <dbReference type="ChEBI" id="CHEBI:58210"/>
    </ligand>
</feature>
<organism evidence="6 7">
    <name type="scientific">Subtercola vilae</name>
    <dbReference type="NCBI Taxonomy" id="2056433"/>
    <lineage>
        <taxon>Bacteria</taxon>
        <taxon>Bacillati</taxon>
        <taxon>Actinomycetota</taxon>
        <taxon>Actinomycetes</taxon>
        <taxon>Micrococcales</taxon>
        <taxon>Microbacteriaceae</taxon>
        <taxon>Subtercola</taxon>
    </lineage>
</organism>
<name>A0A4T2CFL9_9MICO</name>
<evidence type="ECO:0000259" key="5">
    <source>
        <dbReference type="Pfam" id="PF01243"/>
    </source>
</evidence>
<dbReference type="AlphaFoldDB" id="A0A4T2CFL9"/>
<keyword evidence="7" id="KW-1185">Reference proteome</keyword>
<dbReference type="PANTHER" id="PTHR10851:SF0">
    <property type="entry name" value="PYRIDOXINE-5'-PHOSPHATE OXIDASE"/>
    <property type="match status" value="1"/>
</dbReference>
<comment type="cofactor">
    <cofactor evidence="4">
        <name>FMN</name>
        <dbReference type="ChEBI" id="CHEBI:58210"/>
    </cofactor>
    <text evidence="4">Binds 1 FMN per subunit.</text>
</comment>
<keyword evidence="3" id="KW-0560">Oxidoreductase</keyword>
<dbReference type="InterPro" id="IPR011576">
    <property type="entry name" value="Pyridox_Oxase_N"/>
</dbReference>
<feature type="binding site" evidence="4">
    <location>
        <position position="127"/>
    </location>
    <ligand>
        <name>FMN</name>
        <dbReference type="ChEBI" id="CHEBI:58210"/>
    </ligand>
</feature>
<dbReference type="EMBL" id="QYRT01000001">
    <property type="protein sequence ID" value="TIH40948.1"/>
    <property type="molecule type" value="Genomic_DNA"/>
</dbReference>
<feature type="domain" description="Pyridoxamine 5'-phosphate oxidase N-terminal" evidence="5">
    <location>
        <begin position="39"/>
        <end position="173"/>
    </location>
</feature>
<dbReference type="InterPro" id="IPR000659">
    <property type="entry name" value="Pyridox_Oxase"/>
</dbReference>
<evidence type="ECO:0000256" key="4">
    <source>
        <dbReference type="PIRSR" id="PIRSR000190-2"/>
    </source>
</evidence>
<evidence type="ECO:0000256" key="3">
    <source>
        <dbReference type="ARBA" id="ARBA00023002"/>
    </source>
</evidence>
<feature type="binding site" evidence="4">
    <location>
        <position position="105"/>
    </location>
    <ligand>
        <name>FMN</name>
        <dbReference type="ChEBI" id="CHEBI:58210"/>
    </ligand>
</feature>
<evidence type="ECO:0000256" key="2">
    <source>
        <dbReference type="ARBA" id="ARBA00022643"/>
    </source>
</evidence>
<dbReference type="GO" id="GO:0008615">
    <property type="term" value="P:pyridoxine biosynthetic process"/>
    <property type="evidence" value="ECO:0007669"/>
    <property type="project" value="InterPro"/>
</dbReference>
<dbReference type="GO" id="GO:0010181">
    <property type="term" value="F:FMN binding"/>
    <property type="evidence" value="ECO:0007669"/>
    <property type="project" value="InterPro"/>
</dbReference>
<feature type="binding site" evidence="4">
    <location>
        <position position="104"/>
    </location>
    <ligand>
        <name>FMN</name>
        <dbReference type="ChEBI" id="CHEBI:58210"/>
    </ligand>
</feature>
<dbReference type="GO" id="GO:0004733">
    <property type="term" value="F:pyridoxamine phosphate oxidase activity"/>
    <property type="evidence" value="ECO:0007669"/>
    <property type="project" value="InterPro"/>
</dbReference>
<sequence length="190" mass="20929">MSDTFRRRLRALPDFAETLPSFDPEAAPDDPAELFVQWLDEAIAAGIRQPHAFSLATALPAAHSPVPGADGATGPALVTLSSRMLILKNLDEGGWQFASSRTSRKGRELEANPFAALNFYWADLGRQVRVAGPVTLLSAEASALDWSERPAADARPNPTWQLYAVQPTEVEFWQASHDRHHIRHSYTFPA</sequence>
<proteinExistence type="predicted"/>
<evidence type="ECO:0000256" key="1">
    <source>
        <dbReference type="ARBA" id="ARBA00022630"/>
    </source>
</evidence>
<dbReference type="SUPFAM" id="SSF50475">
    <property type="entry name" value="FMN-binding split barrel"/>
    <property type="match status" value="1"/>
</dbReference>
<dbReference type="Gene3D" id="2.30.110.10">
    <property type="entry name" value="Electron Transport, Fmn-binding Protein, Chain A"/>
    <property type="match status" value="1"/>
</dbReference>
<accession>A0A4T2CFL9</accession>
<dbReference type="Proteomes" id="UP000306192">
    <property type="component" value="Unassembled WGS sequence"/>
</dbReference>
<evidence type="ECO:0000313" key="6">
    <source>
        <dbReference type="EMBL" id="TIH40948.1"/>
    </source>
</evidence>
<reference evidence="6 7" key="1">
    <citation type="journal article" date="2019" name="Microorganisms">
        <title>Systematic Affiliation and Genome Analysis of Subtercola vilae DB165(T) with Particular Emphasis on Cold Adaptation of an Isolate from a High-Altitude Cold Volcano Lake.</title>
        <authorList>
            <person name="Villalobos A.S."/>
            <person name="Wiese J."/>
            <person name="Imhoff J.F."/>
            <person name="Dorador C."/>
            <person name="Keller A."/>
            <person name="Hentschel U."/>
        </authorList>
    </citation>
    <scope>NUCLEOTIDE SEQUENCE [LARGE SCALE GENOMIC DNA]</scope>
    <source>
        <strain evidence="6 7">DB165</strain>
    </source>
</reference>
<gene>
    <name evidence="6" type="ORF">D4765_00660</name>
</gene>
<dbReference type="RefSeq" id="WP_136640285.1">
    <property type="nucleotide sequence ID" value="NZ_QYRT01000001.1"/>
</dbReference>
<protein>
    <submittedName>
        <fullName evidence="6">Pyridoxamine 5'-phosphate oxidase</fullName>
    </submittedName>
</protein>
<dbReference type="Pfam" id="PF01243">
    <property type="entry name" value="PNPOx_N"/>
    <property type="match status" value="1"/>
</dbReference>